<proteinExistence type="predicted"/>
<protein>
    <submittedName>
        <fullName evidence="1">Jg20699 protein</fullName>
    </submittedName>
</protein>
<organism evidence="1 2">
    <name type="scientific">Pararge aegeria aegeria</name>
    <dbReference type="NCBI Taxonomy" id="348720"/>
    <lineage>
        <taxon>Eukaryota</taxon>
        <taxon>Metazoa</taxon>
        <taxon>Ecdysozoa</taxon>
        <taxon>Arthropoda</taxon>
        <taxon>Hexapoda</taxon>
        <taxon>Insecta</taxon>
        <taxon>Pterygota</taxon>
        <taxon>Neoptera</taxon>
        <taxon>Endopterygota</taxon>
        <taxon>Lepidoptera</taxon>
        <taxon>Glossata</taxon>
        <taxon>Ditrysia</taxon>
        <taxon>Papilionoidea</taxon>
        <taxon>Nymphalidae</taxon>
        <taxon>Satyrinae</taxon>
        <taxon>Satyrini</taxon>
        <taxon>Parargina</taxon>
        <taxon>Pararge</taxon>
    </lineage>
</organism>
<evidence type="ECO:0000313" key="2">
    <source>
        <dbReference type="Proteomes" id="UP000838756"/>
    </source>
</evidence>
<dbReference type="EMBL" id="CAKXAJ010024538">
    <property type="protein sequence ID" value="CAH2228965.1"/>
    <property type="molecule type" value="Genomic_DNA"/>
</dbReference>
<keyword evidence="2" id="KW-1185">Reference proteome</keyword>
<name>A0A8S4R2H6_9NEOP</name>
<dbReference type="Proteomes" id="UP000838756">
    <property type="component" value="Unassembled WGS sequence"/>
</dbReference>
<comment type="caution">
    <text evidence="1">The sequence shown here is derived from an EMBL/GenBank/DDBJ whole genome shotgun (WGS) entry which is preliminary data.</text>
</comment>
<feature type="non-terminal residue" evidence="1">
    <location>
        <position position="1"/>
    </location>
</feature>
<dbReference type="AlphaFoldDB" id="A0A8S4R2H6"/>
<accession>A0A8S4R2H6</accession>
<evidence type="ECO:0000313" key="1">
    <source>
        <dbReference type="EMBL" id="CAH2228965.1"/>
    </source>
</evidence>
<reference evidence="1" key="1">
    <citation type="submission" date="2022-03" db="EMBL/GenBank/DDBJ databases">
        <authorList>
            <person name="Lindestad O."/>
        </authorList>
    </citation>
    <scope>NUCLEOTIDE SEQUENCE</scope>
</reference>
<gene>
    <name evidence="1" type="primary">jg20699</name>
    <name evidence="1" type="ORF">PAEG_LOCUS8465</name>
</gene>
<sequence>QPRRRARAPPHRHVPLRCQALAAEPTAHDALLTSHSSLLTAHFSLLNAHYSLLAVYCTSVCAACELGAVSAGRGEQQRVSYLPLSPYGPRNLGQNQPPPIIKMFSVRPVSQI</sequence>